<dbReference type="RefSeq" id="WP_279255194.1">
    <property type="nucleotide sequence ID" value="NZ_SUNE01000006.1"/>
</dbReference>
<dbReference type="PROSITE" id="PS51885">
    <property type="entry name" value="NEPRILYSIN"/>
    <property type="match status" value="1"/>
</dbReference>
<evidence type="ECO:0000256" key="2">
    <source>
        <dbReference type="ARBA" id="ARBA00022670"/>
    </source>
</evidence>
<dbReference type="InterPro" id="IPR000718">
    <property type="entry name" value="Peptidase_M13"/>
</dbReference>
<evidence type="ECO:0000259" key="7">
    <source>
        <dbReference type="Pfam" id="PF01431"/>
    </source>
</evidence>
<dbReference type="PRINTS" id="PR00786">
    <property type="entry name" value="NEPRILYSIN"/>
</dbReference>
<evidence type="ECO:0000256" key="6">
    <source>
        <dbReference type="ARBA" id="ARBA00023049"/>
    </source>
</evidence>
<dbReference type="CDD" id="cd08662">
    <property type="entry name" value="M13"/>
    <property type="match status" value="1"/>
</dbReference>
<dbReference type="Pfam" id="PF05649">
    <property type="entry name" value="Peptidase_M13_N"/>
    <property type="match status" value="1"/>
</dbReference>
<sequence length="708" mass="76524">MSDRLIPALLLSTTVLTGLTACGDNTNQTVASDNAAKVQTSAVPDASEPAMPIGVNLAAMSPKVKPGDDFYTYANGEWMKTTEIPADRSSTGAFLVAFQETEKHKTSLIADLVKAEHAAGSDDARIADFYKAYTNTAAIDAAGMKPMEADLALYQAIADKQALSAALGANLRADVDPLNATDFFTENLFGIFVTQGLATPGEVLPYFLQGGLGLPEREYYLSDDPKMVEIRTAYRAYIETLLTDAGISDAASRADRIFALEHKIASAHASREDSEDFTKASGVWSRADFDAKAPGIDWAAFLDAAQLGKQDRFAAYHASAITGLSALVASEPLDAWKDWLVFHHINSHADVLPSAIDNASFAFNGTKLSGTPEQRSRDKRALSALDEYLGDAVGRAYAEHYFPASAKAEVSTMVDNIVSAFGKRVEKLEWMDPSTKQEALAKVATIAVGVGYPDKWRNYDAYAVSPTNAYANAINGEKVEYAHQLAKIGKPMDKGEWWMTPQVVNAVNLPVQNALNFPAGILQPPFFDAKADTAYNYGAIGAVIGHEISHSFDNNGAAFDSTGAMRNWWTPADFAQFAKQGEALAKQFDAYAPFPDLHVNGKLTLGENIADVAGLAAALDAYHASLNGKPAPVIDGFTGDQRFFIGFAQTWATKMRDEALRARVATDGHAPGMYRALTVRNLDAWYTAFDVKPGDKLYLAPEDRVKIW</sequence>
<keyword evidence="6" id="KW-0482">Metalloprotease</keyword>
<dbReference type="Pfam" id="PF01431">
    <property type="entry name" value="Peptidase_M13"/>
    <property type="match status" value="1"/>
</dbReference>
<evidence type="ECO:0000256" key="3">
    <source>
        <dbReference type="ARBA" id="ARBA00022723"/>
    </source>
</evidence>
<dbReference type="Proteomes" id="UP001152518">
    <property type="component" value="Unassembled WGS sequence"/>
</dbReference>
<dbReference type="EMBL" id="SUNE01000006">
    <property type="protein sequence ID" value="MDG5900442.1"/>
    <property type="molecule type" value="Genomic_DNA"/>
</dbReference>
<dbReference type="GO" id="GO:0005886">
    <property type="term" value="C:plasma membrane"/>
    <property type="evidence" value="ECO:0007669"/>
    <property type="project" value="TreeGrafter"/>
</dbReference>
<organism evidence="9">
    <name type="scientific">Shewanella xiamenensis</name>
    <dbReference type="NCBI Taxonomy" id="332186"/>
    <lineage>
        <taxon>Bacteria</taxon>
        <taxon>Pseudomonadati</taxon>
        <taxon>Pseudomonadota</taxon>
        <taxon>Gammaproteobacteria</taxon>
        <taxon>Alteromonadales</taxon>
        <taxon>Shewanellaceae</taxon>
        <taxon>Shewanella</taxon>
    </lineage>
</organism>
<keyword evidence="3" id="KW-0479">Metal-binding</keyword>
<accession>A0AAW6QWF1</accession>
<name>A0AAW6QWF1_9GAMM</name>
<dbReference type="InterPro" id="IPR018497">
    <property type="entry name" value="Peptidase_M13_C"/>
</dbReference>
<proteinExistence type="predicted"/>
<keyword evidence="4" id="KW-0378">Hydrolase</keyword>
<reference evidence="9" key="2">
    <citation type="submission" date="2019-04" db="EMBL/GenBank/DDBJ databases">
        <authorList>
            <person name="Zou H."/>
        </authorList>
    </citation>
    <scope>NUCLEOTIDE SEQUENCE</scope>
    <source>
        <strain evidence="9">2015oxa</strain>
    </source>
</reference>
<dbReference type="GO" id="GO:0004222">
    <property type="term" value="F:metalloendopeptidase activity"/>
    <property type="evidence" value="ECO:0007669"/>
    <property type="project" value="InterPro"/>
</dbReference>
<evidence type="ECO:0000256" key="5">
    <source>
        <dbReference type="ARBA" id="ARBA00022833"/>
    </source>
</evidence>
<evidence type="ECO:0000259" key="8">
    <source>
        <dbReference type="Pfam" id="PF05649"/>
    </source>
</evidence>
<dbReference type="AlphaFoldDB" id="A0AAW6QWF1"/>
<dbReference type="GO" id="GO:0046872">
    <property type="term" value="F:metal ion binding"/>
    <property type="evidence" value="ECO:0007669"/>
    <property type="project" value="UniProtKB-KW"/>
</dbReference>
<comment type="caution">
    <text evidence="9">The sequence shown here is derived from an EMBL/GenBank/DDBJ whole genome shotgun (WGS) entry which is preliminary data.</text>
</comment>
<gene>
    <name evidence="9" type="ORF">E2650_11215</name>
</gene>
<evidence type="ECO:0000256" key="1">
    <source>
        <dbReference type="ARBA" id="ARBA00001947"/>
    </source>
</evidence>
<feature type="domain" description="Peptidase M13 N-terminal" evidence="8">
    <location>
        <begin position="66"/>
        <end position="453"/>
    </location>
</feature>
<dbReference type="InterPro" id="IPR024079">
    <property type="entry name" value="MetalloPept_cat_dom_sf"/>
</dbReference>
<dbReference type="SUPFAM" id="SSF55486">
    <property type="entry name" value="Metalloproteases ('zincins'), catalytic domain"/>
    <property type="match status" value="1"/>
</dbReference>
<evidence type="ECO:0000256" key="4">
    <source>
        <dbReference type="ARBA" id="ARBA00022801"/>
    </source>
</evidence>
<dbReference type="PANTHER" id="PTHR11733:SF211">
    <property type="entry name" value="OLIGOPEPTIDASE LIPOPROTEIN M13 FAMILY"/>
    <property type="match status" value="1"/>
</dbReference>
<dbReference type="PROSITE" id="PS51257">
    <property type="entry name" value="PROKAR_LIPOPROTEIN"/>
    <property type="match status" value="1"/>
</dbReference>
<reference evidence="9" key="1">
    <citation type="journal article" date="2019" name="Int J Environ Res Public Health">
        <title>Characterization of Chromosome-Mediated BlaOXA-894 in Shewanella xiamenensis Isolated from Pig Wastewater.</title>
        <authorList>
            <person name="Zou H."/>
            <person name="Zhou Z."/>
            <person name="Xia H."/>
            <person name="Zhao Q."/>
            <person name="Li X."/>
        </authorList>
    </citation>
    <scope>NUCLEOTIDE SEQUENCE</scope>
    <source>
        <strain evidence="9">2015oxa</strain>
    </source>
</reference>
<evidence type="ECO:0000313" key="9">
    <source>
        <dbReference type="EMBL" id="MDG5900442.1"/>
    </source>
</evidence>
<keyword evidence="5" id="KW-0862">Zinc</keyword>
<dbReference type="Gene3D" id="1.10.1380.10">
    <property type="entry name" value="Neutral endopeptidase , domain2"/>
    <property type="match status" value="1"/>
</dbReference>
<feature type="domain" description="Peptidase M13 C-terminal" evidence="7">
    <location>
        <begin position="505"/>
        <end position="705"/>
    </location>
</feature>
<dbReference type="PANTHER" id="PTHR11733">
    <property type="entry name" value="ZINC METALLOPROTEASE FAMILY M13 NEPRILYSIN-RELATED"/>
    <property type="match status" value="1"/>
</dbReference>
<dbReference type="Gene3D" id="3.40.390.10">
    <property type="entry name" value="Collagenase (Catalytic Domain)"/>
    <property type="match status" value="1"/>
</dbReference>
<keyword evidence="2" id="KW-0645">Protease</keyword>
<protein>
    <submittedName>
        <fullName evidence="9">M13 family metallopeptidase</fullName>
    </submittedName>
</protein>
<dbReference type="InterPro" id="IPR008753">
    <property type="entry name" value="Peptidase_M13_N"/>
</dbReference>
<dbReference type="GO" id="GO:0016485">
    <property type="term" value="P:protein processing"/>
    <property type="evidence" value="ECO:0007669"/>
    <property type="project" value="TreeGrafter"/>
</dbReference>
<dbReference type="InterPro" id="IPR042089">
    <property type="entry name" value="Peptidase_M13_dom_2"/>
</dbReference>
<comment type="cofactor">
    <cofactor evidence="1">
        <name>Zn(2+)</name>
        <dbReference type="ChEBI" id="CHEBI:29105"/>
    </cofactor>
</comment>